<dbReference type="Proteomes" id="UP000193648">
    <property type="component" value="Unassembled WGS sequence"/>
</dbReference>
<evidence type="ECO:0000313" key="3">
    <source>
        <dbReference type="EMBL" id="ORZ12596.1"/>
    </source>
</evidence>
<feature type="region of interest" description="Disordered" evidence="1">
    <location>
        <begin position="123"/>
        <end position="148"/>
    </location>
</feature>
<keyword evidence="4" id="KW-1185">Reference proteome</keyword>
<accession>A0A1Y2GKV3</accession>
<protein>
    <submittedName>
        <fullName evidence="3">Uncharacterized protein</fullName>
    </submittedName>
</protein>
<feature type="compositionally biased region" description="Low complexity" evidence="1">
    <location>
        <begin position="30"/>
        <end position="50"/>
    </location>
</feature>
<name>A0A1Y2GKV3_9FUNG</name>
<feature type="compositionally biased region" description="Acidic residues" evidence="1">
    <location>
        <begin position="125"/>
        <end position="135"/>
    </location>
</feature>
<dbReference type="GeneID" id="33566479"/>
<dbReference type="AlphaFoldDB" id="A0A1Y2GKV3"/>
<feature type="compositionally biased region" description="Acidic residues" evidence="1">
    <location>
        <begin position="243"/>
        <end position="252"/>
    </location>
</feature>
<dbReference type="RefSeq" id="XP_021880215.1">
    <property type="nucleotide sequence ID" value="XM_022024635.1"/>
</dbReference>
<sequence>MTKITNALACFLALSICTTTTSLPIGNPRSSPQSKSVDSTSTSGSPSNTPFHTISRPITIKVDLNTEDPSPLARLVEKVEQQEQYYRQQRLHPRQTPQGEEFARLQKEQDELEKVEQDRDQLLDNQEEEQLDQDPEAVRRRQEESMGLWMTDSEFETLNQEEPSNDESANTDSHESILLNKGAHFDLYAEDLQEVPLEEQNENQPSISRARSLIVESEQPTEEEMLAWPIVNLSQFEDRQDEVQDEYDDQAY</sequence>
<gene>
    <name evidence="3" type="ORF">BCR41DRAFT_356364</name>
</gene>
<feature type="signal peptide" evidence="2">
    <location>
        <begin position="1"/>
        <end position="22"/>
    </location>
</feature>
<evidence type="ECO:0000313" key="4">
    <source>
        <dbReference type="Proteomes" id="UP000193648"/>
    </source>
</evidence>
<feature type="region of interest" description="Disordered" evidence="1">
    <location>
        <begin position="22"/>
        <end position="54"/>
    </location>
</feature>
<comment type="caution">
    <text evidence="3">The sequence shown here is derived from an EMBL/GenBank/DDBJ whole genome shotgun (WGS) entry which is preliminary data.</text>
</comment>
<dbReference type="InParanoid" id="A0A1Y2GKV3"/>
<dbReference type="OrthoDB" id="2449715at2759"/>
<proteinExistence type="predicted"/>
<organism evidence="3 4">
    <name type="scientific">Lobosporangium transversale</name>
    <dbReference type="NCBI Taxonomy" id="64571"/>
    <lineage>
        <taxon>Eukaryota</taxon>
        <taxon>Fungi</taxon>
        <taxon>Fungi incertae sedis</taxon>
        <taxon>Mucoromycota</taxon>
        <taxon>Mortierellomycotina</taxon>
        <taxon>Mortierellomycetes</taxon>
        <taxon>Mortierellales</taxon>
        <taxon>Mortierellaceae</taxon>
        <taxon>Lobosporangium</taxon>
    </lineage>
</organism>
<keyword evidence="2" id="KW-0732">Signal</keyword>
<reference evidence="3 4" key="1">
    <citation type="submission" date="2016-07" db="EMBL/GenBank/DDBJ databases">
        <title>Pervasive Adenine N6-methylation of Active Genes in Fungi.</title>
        <authorList>
            <consortium name="DOE Joint Genome Institute"/>
            <person name="Mondo S.J."/>
            <person name="Dannebaum R.O."/>
            <person name="Kuo R.C."/>
            <person name="Labutti K."/>
            <person name="Haridas S."/>
            <person name="Kuo A."/>
            <person name="Salamov A."/>
            <person name="Ahrendt S.R."/>
            <person name="Lipzen A."/>
            <person name="Sullivan W."/>
            <person name="Andreopoulos W.B."/>
            <person name="Clum A."/>
            <person name="Lindquist E."/>
            <person name="Daum C."/>
            <person name="Ramamoorthy G.K."/>
            <person name="Gryganskyi A."/>
            <person name="Culley D."/>
            <person name="Magnuson J.K."/>
            <person name="James T.Y."/>
            <person name="O'Malley M.A."/>
            <person name="Stajich J.E."/>
            <person name="Spatafora J.W."/>
            <person name="Visel A."/>
            <person name="Grigoriev I.V."/>
        </authorList>
    </citation>
    <scope>NUCLEOTIDE SEQUENCE [LARGE SCALE GENOMIC DNA]</scope>
    <source>
        <strain evidence="3 4">NRRL 3116</strain>
    </source>
</reference>
<feature type="region of interest" description="Disordered" evidence="1">
    <location>
        <begin position="233"/>
        <end position="252"/>
    </location>
</feature>
<evidence type="ECO:0000256" key="2">
    <source>
        <dbReference type="SAM" id="SignalP"/>
    </source>
</evidence>
<dbReference type="EMBL" id="MCFF01000025">
    <property type="protein sequence ID" value="ORZ12596.1"/>
    <property type="molecule type" value="Genomic_DNA"/>
</dbReference>
<evidence type="ECO:0000256" key="1">
    <source>
        <dbReference type="SAM" id="MobiDB-lite"/>
    </source>
</evidence>
<feature type="chain" id="PRO_5012914845" evidence="2">
    <location>
        <begin position="23"/>
        <end position="252"/>
    </location>
</feature>